<evidence type="ECO:0000256" key="5">
    <source>
        <dbReference type="ARBA" id="ARBA00023077"/>
    </source>
</evidence>
<keyword evidence="2 8" id="KW-0813">Transport</keyword>
<dbReference type="GO" id="GO:0009279">
    <property type="term" value="C:cell outer membrane"/>
    <property type="evidence" value="ECO:0007669"/>
    <property type="project" value="UniProtKB-SubCell"/>
</dbReference>
<accession>A0A099KMH1</accession>
<evidence type="ECO:0000256" key="9">
    <source>
        <dbReference type="RuleBase" id="RU003357"/>
    </source>
</evidence>
<evidence type="ECO:0000256" key="1">
    <source>
        <dbReference type="ARBA" id="ARBA00004571"/>
    </source>
</evidence>
<feature type="domain" description="TonB-dependent receptor-like beta-barrel" evidence="11">
    <location>
        <begin position="413"/>
        <end position="832"/>
    </location>
</feature>
<comment type="caution">
    <text evidence="13">The sequence shown here is derived from an EMBL/GenBank/DDBJ whole genome shotgun (WGS) entry which is preliminary data.</text>
</comment>
<evidence type="ECO:0000256" key="10">
    <source>
        <dbReference type="SAM" id="SignalP"/>
    </source>
</evidence>
<dbReference type="RefSeq" id="WP_033082860.1">
    <property type="nucleotide sequence ID" value="NZ_JQEC01000040.1"/>
</dbReference>
<evidence type="ECO:0000259" key="12">
    <source>
        <dbReference type="Pfam" id="PF07715"/>
    </source>
</evidence>
<dbReference type="Proteomes" id="UP000029868">
    <property type="component" value="Unassembled WGS sequence"/>
</dbReference>
<feature type="signal peptide" evidence="10">
    <location>
        <begin position="1"/>
        <end position="25"/>
    </location>
</feature>
<dbReference type="OrthoDB" id="9805434at2"/>
<dbReference type="EMBL" id="JQEC01000040">
    <property type="protein sequence ID" value="KGJ91636.1"/>
    <property type="molecule type" value="Genomic_DNA"/>
</dbReference>
<dbReference type="InterPro" id="IPR037066">
    <property type="entry name" value="Plug_dom_sf"/>
</dbReference>
<dbReference type="InterPro" id="IPR036942">
    <property type="entry name" value="Beta-barrel_TonB_sf"/>
</dbReference>
<keyword evidence="4 8" id="KW-0812">Transmembrane</keyword>
<protein>
    <submittedName>
        <fullName evidence="13">TonB-dependent receptor plug</fullName>
    </submittedName>
</protein>
<evidence type="ECO:0000259" key="11">
    <source>
        <dbReference type="Pfam" id="PF00593"/>
    </source>
</evidence>
<keyword evidence="5 9" id="KW-0798">TonB box</keyword>
<dbReference type="SUPFAM" id="SSF56935">
    <property type="entry name" value="Porins"/>
    <property type="match status" value="1"/>
</dbReference>
<evidence type="ECO:0000256" key="2">
    <source>
        <dbReference type="ARBA" id="ARBA00022448"/>
    </source>
</evidence>
<dbReference type="Pfam" id="PF07715">
    <property type="entry name" value="Plug"/>
    <property type="match status" value="1"/>
</dbReference>
<comment type="subcellular location">
    <subcellularLocation>
        <location evidence="1 8">Cell outer membrane</location>
        <topology evidence="1 8">Multi-pass membrane protein</topology>
    </subcellularLocation>
</comment>
<name>A0A099KMH1_COLPS</name>
<feature type="domain" description="TonB-dependent receptor plug" evidence="12">
    <location>
        <begin position="52"/>
        <end position="174"/>
    </location>
</feature>
<keyword evidence="3 8" id="KW-1134">Transmembrane beta strand</keyword>
<feature type="chain" id="PRO_5001948635" evidence="10">
    <location>
        <begin position="26"/>
        <end position="881"/>
    </location>
</feature>
<proteinExistence type="inferred from homology"/>
<dbReference type="PATRIC" id="fig|28229.3.peg.2836"/>
<reference evidence="13 14" key="1">
    <citation type="submission" date="2014-08" db="EMBL/GenBank/DDBJ databases">
        <title>Genomic and Phenotypic Diversity of Colwellia psychrerythraea strains from Disparate Marine Basins.</title>
        <authorList>
            <person name="Techtmann S.M."/>
            <person name="Stelling S.C."/>
            <person name="Utturkar S.M."/>
            <person name="Alshibli N."/>
            <person name="Harris A."/>
            <person name="Brown S.D."/>
            <person name="Hazen T.C."/>
        </authorList>
    </citation>
    <scope>NUCLEOTIDE SEQUENCE [LARGE SCALE GENOMIC DNA]</scope>
    <source>
        <strain evidence="13 14">GAB14E</strain>
    </source>
</reference>
<evidence type="ECO:0000313" key="14">
    <source>
        <dbReference type="Proteomes" id="UP000029868"/>
    </source>
</evidence>
<dbReference type="AlphaFoldDB" id="A0A099KMH1"/>
<comment type="similarity">
    <text evidence="8 9">Belongs to the TonB-dependent receptor family.</text>
</comment>
<dbReference type="Gene3D" id="2.40.170.20">
    <property type="entry name" value="TonB-dependent receptor, beta-barrel domain"/>
    <property type="match status" value="1"/>
</dbReference>
<evidence type="ECO:0000256" key="3">
    <source>
        <dbReference type="ARBA" id="ARBA00022452"/>
    </source>
</evidence>
<dbReference type="InterPro" id="IPR039426">
    <property type="entry name" value="TonB-dep_rcpt-like"/>
</dbReference>
<organism evidence="13 14">
    <name type="scientific">Colwellia psychrerythraea</name>
    <name type="common">Vibrio psychroerythus</name>
    <dbReference type="NCBI Taxonomy" id="28229"/>
    <lineage>
        <taxon>Bacteria</taxon>
        <taxon>Pseudomonadati</taxon>
        <taxon>Pseudomonadota</taxon>
        <taxon>Gammaproteobacteria</taxon>
        <taxon>Alteromonadales</taxon>
        <taxon>Colwelliaceae</taxon>
        <taxon>Colwellia</taxon>
    </lineage>
</organism>
<evidence type="ECO:0000256" key="4">
    <source>
        <dbReference type="ARBA" id="ARBA00022692"/>
    </source>
</evidence>
<dbReference type="PANTHER" id="PTHR47234:SF3">
    <property type="entry name" value="SECRETIN_TONB SHORT N-TERMINAL DOMAIN-CONTAINING PROTEIN"/>
    <property type="match status" value="1"/>
</dbReference>
<dbReference type="Pfam" id="PF00593">
    <property type="entry name" value="TonB_dep_Rec_b-barrel"/>
    <property type="match status" value="1"/>
</dbReference>
<evidence type="ECO:0000256" key="6">
    <source>
        <dbReference type="ARBA" id="ARBA00023136"/>
    </source>
</evidence>
<dbReference type="Gene3D" id="2.170.130.10">
    <property type="entry name" value="TonB-dependent receptor, plug domain"/>
    <property type="match status" value="1"/>
</dbReference>
<dbReference type="PANTHER" id="PTHR47234">
    <property type="match status" value="1"/>
</dbReference>
<evidence type="ECO:0000256" key="8">
    <source>
        <dbReference type="PROSITE-ProRule" id="PRU01360"/>
    </source>
</evidence>
<gene>
    <name evidence="13" type="ORF">GAB14E_3118</name>
</gene>
<dbReference type="PROSITE" id="PS52016">
    <property type="entry name" value="TONB_DEPENDENT_REC_3"/>
    <property type="match status" value="1"/>
</dbReference>
<keyword evidence="13" id="KW-0675">Receptor</keyword>
<keyword evidence="6 8" id="KW-0472">Membrane</keyword>
<dbReference type="InterPro" id="IPR000531">
    <property type="entry name" value="Beta-barrel_TonB"/>
</dbReference>
<sequence>MSNKFRTGTLALAISMALGTVSANAAEDSTSKVEKDVERIAVVGTRSAPRSVADSPVPIDIVGGDELGKNASSDMLDMLQGAIPSLNVRQQPISDAASFIRPVNLRGLSSDSTLVLLNGKRRHRASVIAFQGGGVNDGAQGPDISVIPSVAIKQVEVLRDGAAAQYGSDAIAGVLNFVLKDSADGGSMSVKAGEYYEGDGGLLVVDGNIGMPFTDDGFANLSFQYKTAEATSRSVQRPDAQGLIDAGNTAVASPAMVWGNPDIEDDITLFGNVGLDLGNDNEFYMFGNYSDRTATGGYYYRNPQNRGGVFTGVNPAILAMDPLAYDGIDNPLLVGDSTGNMSGNCPIIDASQANVLNDPAYISGIQNNDDCWTFNELMPGGYTPQFTGVINDVSLTMGTRGDIQEGFLEDAYYDISGSVGRNKSTYTLVNTVNPSLGALNASQPNNAFEAGSYIQLEKSFNADLVKGIDVGLDDMMNFATGFEWRQESFEIISGEQASWEQGPLADQGFSVGSHGFAGFSPESQGINSRQSIAVYVDVEAYLTEDFLLGAAVRYEDFSSFGNTTNYKLTAQYQITDELALRGSHSTGFRAPTVGQANVVNTQTSLVNGELIQSATYPPTHVVSAQLGGVELEPEESQSFAMGAVYQSGDFFMTVDAYSIEVTDRVAQTDKIFITQADVDALQGQYPSPELLLGGSVTFFANDFDTQTTGVDVVMNYGMDLMQGDTKFSLAYNYNSTEVEDAGLFTSDFKIRRLEEGIPEHRGTLTMAQTWESVSMFVRANYFGEWFATHADEPDVNSSYGWSETAGASFTLDAEVSYYVNESWILSVGANNILDTKAQELQKDVVPGDGQGAYGVVSGVYYESGPFDYSGGFYYVKATYNF</sequence>
<keyword evidence="10" id="KW-0732">Signal</keyword>
<evidence type="ECO:0000256" key="7">
    <source>
        <dbReference type="ARBA" id="ARBA00023237"/>
    </source>
</evidence>
<dbReference type="InterPro" id="IPR012910">
    <property type="entry name" value="Plug_dom"/>
</dbReference>
<evidence type="ECO:0000313" key="13">
    <source>
        <dbReference type="EMBL" id="KGJ91636.1"/>
    </source>
</evidence>
<keyword evidence="7 8" id="KW-0998">Cell outer membrane</keyword>